<dbReference type="GO" id="GO:0003676">
    <property type="term" value="F:nucleic acid binding"/>
    <property type="evidence" value="ECO:0007669"/>
    <property type="project" value="InterPro"/>
</dbReference>
<dbReference type="OrthoDB" id="5877161at2759"/>
<accession>A0A3P8F0H4</accession>
<proteinExistence type="predicted"/>
<dbReference type="Pfam" id="PF05380">
    <property type="entry name" value="Peptidase_A17"/>
    <property type="match status" value="1"/>
</dbReference>
<evidence type="ECO:0000313" key="1">
    <source>
        <dbReference type="EMBL" id="VDP52638.1"/>
    </source>
</evidence>
<gene>
    <name evidence="1" type="ORF">HPBE_LOCUS25635</name>
</gene>
<sequence length="544" mass="62747">MYKIALLQVDSKKTCTLTIYVLLPDTKEEALQKAKTARTIFEEMGMNLREFFSNGNTLCANLPKEACAKSTTQKVLGVLWCAENDCMITRCPISHPEVLTKHIVARQIASVFDSLGWLVPLLTRAKIFQQDLWKLKFQWNVKLPQHPFTQWADVVDGCTNAETRSLSKEQAEHYFWWTGPPFLTQPVKYVKYWYNTFHSLAHEENGFDGCANVNAVNKQLIPPDNLIDYSRHSSLRSAKRVTALVLRFIKRLLRSTKGVTRQRIYSRIPELKEILDSPTILEGKEIRAARSVLIRYHQFMYLKTEYMKSTENTLRLNEDEHHVWRSRGRIGNSALDSDTISPIFIAPNIALARLIIQEAHGNCHRSIEHIMASVIEHYWIPKLRQKRANSSPTNIGLDFFNLPPCTENGEKAKLYGCTFTCAVPRLVHFEAVRRMATEEFLNALRRFSARRGGSSQEELSSIRPIDFVQSEMELTLALKPIVDEDNKGDPNYLPSDKARALQCREQVVQALLSSCQETEKFWNLWQQHYLTYERLTGRFHLVIV</sequence>
<organism evidence="1">
    <name type="scientific">Heligmosomoides polygyrus</name>
    <name type="common">Parasitic roundworm</name>
    <dbReference type="NCBI Taxonomy" id="6339"/>
    <lineage>
        <taxon>Eukaryota</taxon>
        <taxon>Metazoa</taxon>
        <taxon>Ecdysozoa</taxon>
        <taxon>Nematoda</taxon>
        <taxon>Chromadorea</taxon>
        <taxon>Rhabditida</taxon>
        <taxon>Rhabditina</taxon>
        <taxon>Rhabditomorpha</taxon>
        <taxon>Strongyloidea</taxon>
        <taxon>Heligmosomidae</taxon>
        <taxon>Heligmosomoides</taxon>
    </lineage>
</organism>
<dbReference type="Gene3D" id="3.30.420.10">
    <property type="entry name" value="Ribonuclease H-like superfamily/Ribonuclease H"/>
    <property type="match status" value="1"/>
</dbReference>
<reference evidence="1" key="1">
    <citation type="submission" date="2018-11" db="EMBL/GenBank/DDBJ databases">
        <authorList>
            <consortium name="Pathogen Informatics"/>
        </authorList>
    </citation>
    <scope>NUCLEOTIDE SEQUENCE [LARGE SCALE GENOMIC DNA]</scope>
</reference>
<dbReference type="PANTHER" id="PTHR47331">
    <property type="entry name" value="PHD-TYPE DOMAIN-CONTAINING PROTEIN"/>
    <property type="match status" value="1"/>
</dbReference>
<evidence type="ECO:0008006" key="2">
    <source>
        <dbReference type="Google" id="ProtNLM"/>
    </source>
</evidence>
<dbReference type="InterPro" id="IPR008042">
    <property type="entry name" value="Retrotrans_Pao"/>
</dbReference>
<name>A0A3P8F0H4_HELPZ</name>
<dbReference type="EMBL" id="UZAH01038265">
    <property type="protein sequence ID" value="VDP52638.1"/>
    <property type="molecule type" value="Genomic_DNA"/>
</dbReference>
<dbReference type="AlphaFoldDB" id="A0A3P8F0H4"/>
<dbReference type="InterPro" id="IPR036397">
    <property type="entry name" value="RNaseH_sf"/>
</dbReference>
<protein>
    <recommendedName>
        <fullName evidence="2">DUF5641 domain-containing protein</fullName>
    </recommendedName>
</protein>